<feature type="transmembrane region" description="Helical" evidence="1">
    <location>
        <begin position="109"/>
        <end position="128"/>
    </location>
</feature>
<dbReference type="InterPro" id="IPR010559">
    <property type="entry name" value="Sig_transdc_His_kin_internal"/>
</dbReference>
<dbReference type="InterPro" id="IPR050640">
    <property type="entry name" value="Bact_2-comp_sensor_kinase"/>
</dbReference>
<dbReference type="RefSeq" id="WP_187736357.1">
    <property type="nucleotide sequence ID" value="NZ_CP060790.1"/>
</dbReference>
<sequence length="358" mass="38969">MRIDWIDKLRHLLQTLAFCLAISAIQYAFRPEQAYDIPLKYSLAIGTLTWALIDIGRHLFPSSAQTGWPTGWPGLALPAGGMVLGYVAGTALADQWTGLSTWTSDGTQLRISIGITLLAGTAGTYYFYNRGKSAWLEARMAEAHSQATEAQLRLLETQLEPHMLFNTLANLRVLIATDPDRAQHMLDRLIAYLRATLAASRRIQHPLADEFARLADYLELMAVRMGPRLAYGFDLPEALHGALVPPLLLQPLVENAIHHGLEPQIAGGRIDVQARLLQDGARVQLSVHDTGAGLHGGVPAHAARQPGTHFGLQQVRERLATLYGTAGTLELIAGSAGGTSAIVTFPWKTHADSTDRRG</sequence>
<keyword evidence="5" id="KW-1185">Reference proteome</keyword>
<dbReference type="EMBL" id="CP060790">
    <property type="protein sequence ID" value="QNP59373.1"/>
    <property type="molecule type" value="Genomic_DNA"/>
</dbReference>
<dbReference type="AlphaFoldDB" id="A0A7H0HFQ7"/>
<dbReference type="GO" id="GO:0000155">
    <property type="term" value="F:phosphorelay sensor kinase activity"/>
    <property type="evidence" value="ECO:0007669"/>
    <property type="project" value="InterPro"/>
</dbReference>
<dbReference type="PANTHER" id="PTHR34220:SF9">
    <property type="entry name" value="SIGNAL TRANSDUCTION HISTIDINE KINASE INTERNAL REGION DOMAIN-CONTAINING PROTEIN"/>
    <property type="match status" value="1"/>
</dbReference>
<dbReference type="SUPFAM" id="SSF55874">
    <property type="entry name" value="ATPase domain of HSP90 chaperone/DNA topoisomerase II/histidine kinase"/>
    <property type="match status" value="1"/>
</dbReference>
<feature type="domain" description="Histidine kinase/HSP90-like ATPase" evidence="2">
    <location>
        <begin position="248"/>
        <end position="347"/>
    </location>
</feature>
<dbReference type="InterPro" id="IPR003594">
    <property type="entry name" value="HATPase_dom"/>
</dbReference>
<feature type="domain" description="Signal transduction histidine kinase internal region" evidence="3">
    <location>
        <begin position="150"/>
        <end position="229"/>
    </location>
</feature>
<evidence type="ECO:0000259" key="2">
    <source>
        <dbReference type="Pfam" id="PF02518"/>
    </source>
</evidence>
<keyword evidence="4" id="KW-0418">Kinase</keyword>
<name>A0A7H0HFQ7_9BURK</name>
<evidence type="ECO:0000256" key="1">
    <source>
        <dbReference type="SAM" id="Phobius"/>
    </source>
</evidence>
<accession>A0A7H0HFQ7</accession>
<proteinExistence type="predicted"/>
<keyword evidence="1" id="KW-0472">Membrane</keyword>
<feature type="transmembrane region" description="Helical" evidence="1">
    <location>
        <begin position="12"/>
        <end position="29"/>
    </location>
</feature>
<evidence type="ECO:0000313" key="4">
    <source>
        <dbReference type="EMBL" id="QNP59373.1"/>
    </source>
</evidence>
<dbReference type="Pfam" id="PF02518">
    <property type="entry name" value="HATPase_c"/>
    <property type="match status" value="1"/>
</dbReference>
<keyword evidence="4" id="KW-0808">Transferase</keyword>
<dbReference type="KEGG" id="amon:H9L24_21650"/>
<dbReference type="PANTHER" id="PTHR34220">
    <property type="entry name" value="SENSOR HISTIDINE KINASE YPDA"/>
    <property type="match status" value="1"/>
</dbReference>
<dbReference type="Pfam" id="PF06580">
    <property type="entry name" value="His_kinase"/>
    <property type="match status" value="1"/>
</dbReference>
<dbReference type="GO" id="GO:0016020">
    <property type="term" value="C:membrane"/>
    <property type="evidence" value="ECO:0007669"/>
    <property type="project" value="InterPro"/>
</dbReference>
<organism evidence="4 5">
    <name type="scientific">Paenacidovorax monticola</name>
    <dbReference type="NCBI Taxonomy" id="1926868"/>
    <lineage>
        <taxon>Bacteria</taxon>
        <taxon>Pseudomonadati</taxon>
        <taxon>Pseudomonadota</taxon>
        <taxon>Betaproteobacteria</taxon>
        <taxon>Burkholderiales</taxon>
        <taxon>Comamonadaceae</taxon>
        <taxon>Paenacidovorax</taxon>
    </lineage>
</organism>
<keyword evidence="1" id="KW-1133">Transmembrane helix</keyword>
<evidence type="ECO:0000313" key="5">
    <source>
        <dbReference type="Proteomes" id="UP000516057"/>
    </source>
</evidence>
<reference evidence="4 5" key="1">
    <citation type="submission" date="2020-08" db="EMBL/GenBank/DDBJ databases">
        <title>Genome sequence of Acidovorax monticola KACC 19171T.</title>
        <authorList>
            <person name="Hyun D.-W."/>
            <person name="Bae J.-W."/>
        </authorList>
    </citation>
    <scope>NUCLEOTIDE SEQUENCE [LARGE SCALE GENOMIC DNA]</scope>
    <source>
        <strain evidence="4 5">KACC 19171</strain>
    </source>
</reference>
<gene>
    <name evidence="4" type="ORF">H9L24_21650</name>
</gene>
<dbReference type="Proteomes" id="UP000516057">
    <property type="component" value="Chromosome"/>
</dbReference>
<dbReference type="Gene3D" id="3.30.565.10">
    <property type="entry name" value="Histidine kinase-like ATPase, C-terminal domain"/>
    <property type="match status" value="1"/>
</dbReference>
<dbReference type="InterPro" id="IPR036890">
    <property type="entry name" value="HATPase_C_sf"/>
</dbReference>
<evidence type="ECO:0000259" key="3">
    <source>
        <dbReference type="Pfam" id="PF06580"/>
    </source>
</evidence>
<feature type="transmembrane region" description="Helical" evidence="1">
    <location>
        <begin position="72"/>
        <end position="89"/>
    </location>
</feature>
<protein>
    <submittedName>
        <fullName evidence="4">Histidine kinase</fullName>
    </submittedName>
</protein>
<keyword evidence="1" id="KW-0812">Transmembrane</keyword>